<dbReference type="Pfam" id="PF10970">
    <property type="entry name" value="GerPE"/>
    <property type="match status" value="1"/>
</dbReference>
<accession>A0A4R1QHD1</accession>
<evidence type="ECO:0000313" key="2">
    <source>
        <dbReference type="Proteomes" id="UP000295658"/>
    </source>
</evidence>
<name>A0A4R1QHD1_9BACL</name>
<proteinExistence type="predicted"/>
<dbReference type="EMBL" id="SLUL01000004">
    <property type="protein sequence ID" value="TCL51078.1"/>
    <property type="molecule type" value="Genomic_DNA"/>
</dbReference>
<evidence type="ECO:0000313" key="1">
    <source>
        <dbReference type="EMBL" id="TCL51078.1"/>
    </source>
</evidence>
<gene>
    <name evidence="1" type="ORF">EDD69_104131</name>
</gene>
<comment type="caution">
    <text evidence="1">The sequence shown here is derived from an EMBL/GenBank/DDBJ whole genome shotgun (WGS) entry which is preliminary data.</text>
</comment>
<dbReference type="OrthoDB" id="2599887at2"/>
<dbReference type="AlphaFoldDB" id="A0A4R1QHD1"/>
<dbReference type="RefSeq" id="WP_132947840.1">
    <property type="nucleotide sequence ID" value="NZ_BSVG01000004.1"/>
</dbReference>
<dbReference type="Proteomes" id="UP000295658">
    <property type="component" value="Unassembled WGS sequence"/>
</dbReference>
<sequence>MSRLSLVQWINTNAVAFGSVLQIGDSNQVILRSKAIALQRQYEFFDTRELPMTFPVFTKPIPKPNFDDEPMVFHKLNECPTISVRSIRTLGISSSSAVHIGSTKLVQTEVRIKHIRQLAEKGEKDASHRRAD</sequence>
<protein>
    <submittedName>
        <fullName evidence="1">Spore germination protein PE</fullName>
    </submittedName>
</protein>
<keyword evidence="2" id="KW-1185">Reference proteome</keyword>
<reference evidence="1 2" key="1">
    <citation type="submission" date="2019-03" db="EMBL/GenBank/DDBJ databases">
        <title>Genomic Encyclopedia of Type Strains, Phase IV (KMG-IV): sequencing the most valuable type-strain genomes for metagenomic binning, comparative biology and taxonomic classification.</title>
        <authorList>
            <person name="Goeker M."/>
        </authorList>
    </citation>
    <scope>NUCLEOTIDE SEQUENCE [LARGE SCALE GENOMIC DNA]</scope>
    <source>
        <strain evidence="1 2">DSM 24979</strain>
    </source>
</reference>
<dbReference type="InterPro" id="IPR024496">
    <property type="entry name" value="Spore_germ_GerPE"/>
</dbReference>
<organism evidence="1 2">
    <name type="scientific">Thermolongibacillus altinsuensis</name>
    <dbReference type="NCBI Taxonomy" id="575256"/>
    <lineage>
        <taxon>Bacteria</taxon>
        <taxon>Bacillati</taxon>
        <taxon>Bacillota</taxon>
        <taxon>Bacilli</taxon>
        <taxon>Bacillales</taxon>
        <taxon>Anoxybacillaceae</taxon>
        <taxon>Thermolongibacillus</taxon>
    </lineage>
</organism>